<evidence type="ECO:0000256" key="4">
    <source>
        <dbReference type="ARBA" id="ARBA00022840"/>
    </source>
</evidence>
<reference evidence="9 10" key="1">
    <citation type="submission" date="2020-07" db="EMBL/GenBank/DDBJ databases">
        <title>Sequencing the genomes of 1000 actinobacteria strains.</title>
        <authorList>
            <person name="Klenk H.-P."/>
        </authorList>
    </citation>
    <scope>NUCLEOTIDE SEQUENCE [LARGE SCALE GENOMIC DNA]</scope>
    <source>
        <strain evidence="9 10">DSM 26341</strain>
    </source>
</reference>
<keyword evidence="6" id="KW-0511">Multifunctional enzyme</keyword>
<proteinExistence type="predicted"/>
<keyword evidence="2 9" id="KW-0548">Nucleotidyltransferase</keyword>
<feature type="domain" description="Glutamate-ammonia ligase adenylyltransferase repeated" evidence="7">
    <location>
        <begin position="612"/>
        <end position="844"/>
    </location>
</feature>
<dbReference type="Proteomes" id="UP000539111">
    <property type="component" value="Unassembled WGS sequence"/>
</dbReference>
<evidence type="ECO:0000256" key="2">
    <source>
        <dbReference type="ARBA" id="ARBA00022695"/>
    </source>
</evidence>
<dbReference type="NCBIfam" id="NF010707">
    <property type="entry name" value="PRK14109.1"/>
    <property type="match status" value="1"/>
</dbReference>
<dbReference type="Gene3D" id="3.30.460.10">
    <property type="entry name" value="Beta Polymerase, domain 2"/>
    <property type="match status" value="2"/>
</dbReference>
<dbReference type="InterPro" id="IPR043519">
    <property type="entry name" value="NT_sf"/>
</dbReference>
<dbReference type="InterPro" id="IPR005190">
    <property type="entry name" value="GlnE_rpt_dom"/>
</dbReference>
<dbReference type="Pfam" id="PF03710">
    <property type="entry name" value="GlnE"/>
    <property type="match status" value="2"/>
</dbReference>
<dbReference type="GO" id="GO:0016874">
    <property type="term" value="F:ligase activity"/>
    <property type="evidence" value="ECO:0007669"/>
    <property type="project" value="UniProtKB-KW"/>
</dbReference>
<dbReference type="EC" id="2.7.7.42" evidence="9"/>
<evidence type="ECO:0000259" key="8">
    <source>
        <dbReference type="Pfam" id="PF08335"/>
    </source>
</evidence>
<feature type="domain" description="PII-uridylyltransferase/Glutamine-synthetase adenylyltransferase" evidence="8">
    <location>
        <begin position="869"/>
        <end position="1008"/>
    </location>
</feature>
<evidence type="ECO:0000256" key="6">
    <source>
        <dbReference type="ARBA" id="ARBA00023268"/>
    </source>
</evidence>
<gene>
    <name evidence="9" type="ORF">BJY26_002626</name>
</gene>
<dbReference type="InterPro" id="IPR023057">
    <property type="entry name" value="GlnE"/>
</dbReference>
<dbReference type="Gene3D" id="1.20.120.330">
    <property type="entry name" value="Nucleotidyltransferases domain 2"/>
    <property type="match status" value="2"/>
</dbReference>
<name>A0A7Z0D3S4_9MICO</name>
<keyword evidence="4" id="KW-0067">ATP-binding</keyword>
<evidence type="ECO:0000313" key="10">
    <source>
        <dbReference type="Proteomes" id="UP000539111"/>
    </source>
</evidence>
<dbReference type="PANTHER" id="PTHR30621:SF0">
    <property type="entry name" value="BIFUNCTIONAL GLUTAMINE SYNTHETASE ADENYLYLTRANSFERASE_ADENYLYL-REMOVING ENZYME"/>
    <property type="match status" value="1"/>
</dbReference>
<dbReference type="SUPFAM" id="SSF81301">
    <property type="entry name" value="Nucleotidyltransferase"/>
    <property type="match status" value="2"/>
</dbReference>
<organism evidence="9 10">
    <name type="scientific">Spelaeicoccus albus</name>
    <dbReference type="NCBI Taxonomy" id="1280376"/>
    <lineage>
        <taxon>Bacteria</taxon>
        <taxon>Bacillati</taxon>
        <taxon>Actinomycetota</taxon>
        <taxon>Actinomycetes</taxon>
        <taxon>Micrococcales</taxon>
        <taxon>Brevibacteriaceae</taxon>
        <taxon>Spelaeicoccus</taxon>
    </lineage>
</organism>
<dbReference type="GO" id="GO:0000820">
    <property type="term" value="P:regulation of glutamine family amino acid metabolic process"/>
    <property type="evidence" value="ECO:0007669"/>
    <property type="project" value="TreeGrafter"/>
</dbReference>
<accession>A0A7Z0D3S4</accession>
<dbReference type="SUPFAM" id="SSF81593">
    <property type="entry name" value="Nucleotidyltransferase substrate binding subunit/domain"/>
    <property type="match status" value="2"/>
</dbReference>
<protein>
    <submittedName>
        <fullName evidence="9">Glutamate-ammonia-ligase adenylyltransferase</fullName>
        <ecNumber evidence="9">2.7.7.42</ecNumber>
    </submittedName>
</protein>
<dbReference type="PANTHER" id="PTHR30621">
    <property type="entry name" value="GLUTAMINE SYNTHETASE ADENYLYLTRANSFERASE"/>
    <property type="match status" value="1"/>
</dbReference>
<dbReference type="InterPro" id="IPR013546">
    <property type="entry name" value="PII_UdlTrfase/GS_AdlTrfase"/>
</dbReference>
<dbReference type="GO" id="GO:0005524">
    <property type="term" value="F:ATP binding"/>
    <property type="evidence" value="ECO:0007669"/>
    <property type="project" value="UniProtKB-KW"/>
</dbReference>
<dbReference type="Gene3D" id="1.20.120.1510">
    <property type="match status" value="1"/>
</dbReference>
<evidence type="ECO:0000256" key="1">
    <source>
        <dbReference type="ARBA" id="ARBA00022679"/>
    </source>
</evidence>
<dbReference type="CDD" id="cd05401">
    <property type="entry name" value="NT_GlnE_GlnD_like"/>
    <property type="match status" value="2"/>
</dbReference>
<evidence type="ECO:0000259" key="7">
    <source>
        <dbReference type="Pfam" id="PF03710"/>
    </source>
</evidence>
<evidence type="ECO:0000256" key="3">
    <source>
        <dbReference type="ARBA" id="ARBA00022741"/>
    </source>
</evidence>
<dbReference type="AlphaFoldDB" id="A0A7Z0D3S4"/>
<keyword evidence="5" id="KW-0460">Magnesium</keyword>
<feature type="domain" description="Glutamate-ammonia ligase adenylyltransferase repeated" evidence="7">
    <location>
        <begin position="90"/>
        <end position="340"/>
    </location>
</feature>
<dbReference type="GO" id="GO:0008882">
    <property type="term" value="F:[glutamate-ammonia-ligase] adenylyltransferase activity"/>
    <property type="evidence" value="ECO:0007669"/>
    <property type="project" value="UniProtKB-EC"/>
</dbReference>
<sequence length="1011" mass="109491">MARSDPSTRSRLTRAGFYDVEKSERFYSALLSEPAIGDVDVNEFARAASPDDALLGLLRLAEAVRTDGRDDGVGELAAAWTDDPELVRRLITTLGASTGLVDHVVRHPADWRLLAGDEGTLLLGRPGCTPAQLRTALLDAVGADPAADVPVAAGGGEEQWTALRGRYRQLLLQLVADDSASLQPTAIVPEVARILADMAAAALEASLAVARAAIGPEHAKVRLAVIGMGKTGGRELNYVSDVDVIYVVEPAGPPGSADDDEVREIGTHLATQLAAACAAPSTEPALWAVDAALRPEGKNGQLVRTLDEHRHYYDHWAKSWEFQALLKARPVAGDAELGQAYYEALNPLVWEASRRDGFVDSVRAMRTRVTDNIPDRDVPQQLKLGPGGLRDVEFSAQLLQMVHGSADESLRAPNTWDALEALKAGGYIGRDDGAELDAGYRFLRVIEHRLQMSRLRRTHLVPTDPHALRSLARGVYPIGSESRTGDRLEASRKELARRIRVLHQRIFYRPVLAASAHLTGDEATLTTSEAAGRLAAVGYADPKGALRHIQALSSGVSRRAAIQRQLLPVLLEWLSNGVDPDAALLGFRKVSESLGTSHWYLRLLRDSGVAAERLTTLLGVSRKITELLLDRPAAVAWLDDPKALRAADRHSIAAEGDRTAARHATVDDAIGAVRSIYTRELLRVAIRDALALGEPNDVTVELSMIAEASIATALTTVRRFAGDPPSAGFRFTVVAMGRLGGAEVGYDSDADVIFVYDPGGADAAAAAEYANRLAGDLIAALRAPTGNAAIALDAALRPEGKNGPLTRSLESYANYYREWSQPWEAQALLRARTIAGDFDLGAEYEMLIEPLRYPAEIPEDAVRQVRRLKARMESERLPKGAEPARHLKLGRGGLSDVEWVAQLLQLEYAHVVPGLRTTSTIRALEAARDAQLIGTDDVHELVAAWTFAGRVRGAMVLWRGRPAASLPTEGRDLEAVARLLGYPPGSGRIVEDDYLRCARHARRVMERVFYG</sequence>
<evidence type="ECO:0000256" key="5">
    <source>
        <dbReference type="ARBA" id="ARBA00022842"/>
    </source>
</evidence>
<evidence type="ECO:0000313" key="9">
    <source>
        <dbReference type="EMBL" id="NYI68320.1"/>
    </source>
</evidence>
<keyword evidence="1 9" id="KW-0808">Transferase</keyword>
<feature type="domain" description="PII-uridylyltransferase/Glutamine-synthetase adenylyltransferase" evidence="8">
    <location>
        <begin position="364"/>
        <end position="507"/>
    </location>
</feature>
<keyword evidence="10" id="KW-1185">Reference proteome</keyword>
<comment type="caution">
    <text evidence="9">The sequence shown here is derived from an EMBL/GenBank/DDBJ whole genome shotgun (WGS) entry which is preliminary data.</text>
</comment>
<dbReference type="GO" id="GO:0005829">
    <property type="term" value="C:cytosol"/>
    <property type="evidence" value="ECO:0007669"/>
    <property type="project" value="TreeGrafter"/>
</dbReference>
<keyword evidence="3" id="KW-0547">Nucleotide-binding</keyword>
<dbReference type="Pfam" id="PF08335">
    <property type="entry name" value="GlnD_UR_UTase"/>
    <property type="match status" value="2"/>
</dbReference>
<dbReference type="EMBL" id="JACBZP010000001">
    <property type="protein sequence ID" value="NYI68320.1"/>
    <property type="molecule type" value="Genomic_DNA"/>
</dbReference>
<keyword evidence="9" id="KW-0436">Ligase</keyword>
<dbReference type="RefSeq" id="WP_179428683.1">
    <property type="nucleotide sequence ID" value="NZ_JACBZP010000001.1"/>
</dbReference>